<evidence type="ECO:0000313" key="5">
    <source>
        <dbReference type="EMBL" id="KAG2975504.1"/>
    </source>
</evidence>
<dbReference type="EMBL" id="RCMK01000235">
    <property type="protein sequence ID" value="KAG2942110.1"/>
    <property type="molecule type" value="Genomic_DNA"/>
</dbReference>
<dbReference type="EMBL" id="RCML01000491">
    <property type="protein sequence ID" value="KAG2975504.1"/>
    <property type="molecule type" value="Genomic_DNA"/>
</dbReference>
<comment type="caution">
    <text evidence="2">The sequence shown here is derived from an EMBL/GenBank/DDBJ whole genome shotgun (WGS) entry which is preliminary data.</text>
</comment>
<evidence type="ECO:0000313" key="4">
    <source>
        <dbReference type="EMBL" id="KAG2942110.1"/>
    </source>
</evidence>
<gene>
    <name evidence="2" type="ORF">PC113_g14279</name>
    <name evidence="3" type="ORF">PC115_g13280</name>
    <name evidence="4" type="ORF">PC117_g9957</name>
    <name evidence="5" type="ORF">PC118_g13905</name>
</gene>
<evidence type="ECO:0000313" key="3">
    <source>
        <dbReference type="EMBL" id="KAG2909397.1"/>
    </source>
</evidence>
<dbReference type="EMBL" id="RCMI01000469">
    <property type="protein sequence ID" value="KAG2909397.1"/>
    <property type="molecule type" value="Genomic_DNA"/>
</dbReference>
<accession>A0A8T0YSP6</accession>
<evidence type="ECO:0000313" key="2">
    <source>
        <dbReference type="EMBL" id="KAG2853307.1"/>
    </source>
</evidence>
<proteinExistence type="predicted"/>
<name>A0A8T0YSP6_9STRA</name>
<reference evidence="2" key="1">
    <citation type="submission" date="2018-10" db="EMBL/GenBank/DDBJ databases">
        <title>Effector identification in a new, highly contiguous assembly of the strawberry crown rot pathogen Phytophthora cactorum.</title>
        <authorList>
            <person name="Armitage A.D."/>
            <person name="Nellist C.F."/>
            <person name="Bates H."/>
            <person name="Vickerstaff R.J."/>
            <person name="Harrison R.J."/>
        </authorList>
    </citation>
    <scope>NUCLEOTIDE SEQUENCE</scope>
    <source>
        <strain evidence="2">15-7</strain>
        <strain evidence="3">4032</strain>
        <strain evidence="4">4040</strain>
        <strain evidence="5">P415</strain>
    </source>
</reference>
<dbReference type="Proteomes" id="UP000774804">
    <property type="component" value="Unassembled WGS sequence"/>
</dbReference>
<dbReference type="EMBL" id="RCMG01000488">
    <property type="protein sequence ID" value="KAG2853307.1"/>
    <property type="molecule type" value="Genomic_DNA"/>
</dbReference>
<dbReference type="AlphaFoldDB" id="A0A8T0YSP6"/>
<dbReference type="Proteomes" id="UP000697107">
    <property type="component" value="Unassembled WGS sequence"/>
</dbReference>
<evidence type="ECO:0000313" key="6">
    <source>
        <dbReference type="Proteomes" id="UP000735874"/>
    </source>
</evidence>
<sequence length="67" mass="7428">MTTLALLNEHHRRPPSLSSNRSLALATETQGLTTGVSTVNFETVVMTAMYDMHYHEFAALRAMNHGP</sequence>
<evidence type="ECO:0000256" key="1">
    <source>
        <dbReference type="SAM" id="MobiDB-lite"/>
    </source>
</evidence>
<feature type="region of interest" description="Disordered" evidence="1">
    <location>
        <begin position="1"/>
        <end position="23"/>
    </location>
</feature>
<protein>
    <submittedName>
        <fullName evidence="2">Uncharacterized protein</fullName>
    </submittedName>
</protein>
<organism evidence="2 6">
    <name type="scientific">Phytophthora cactorum</name>
    <dbReference type="NCBI Taxonomy" id="29920"/>
    <lineage>
        <taxon>Eukaryota</taxon>
        <taxon>Sar</taxon>
        <taxon>Stramenopiles</taxon>
        <taxon>Oomycota</taxon>
        <taxon>Peronosporomycetes</taxon>
        <taxon>Peronosporales</taxon>
        <taxon>Peronosporaceae</taxon>
        <taxon>Phytophthora</taxon>
    </lineage>
</organism>
<dbReference type="Proteomes" id="UP000735874">
    <property type="component" value="Unassembled WGS sequence"/>
</dbReference>
<dbReference type="Proteomes" id="UP000736787">
    <property type="component" value="Unassembled WGS sequence"/>
</dbReference>